<dbReference type="Pfam" id="PF15586">
    <property type="entry name" value="Imm8"/>
    <property type="match status" value="1"/>
</dbReference>
<accession>A0A486XE77</accession>
<organism evidence="1">
    <name type="scientific">uncultured Avibacterium sp</name>
    <dbReference type="NCBI Taxonomy" id="1936169"/>
    <lineage>
        <taxon>Bacteria</taxon>
        <taxon>Pseudomonadati</taxon>
        <taxon>Pseudomonadota</taxon>
        <taxon>Gammaproteobacteria</taxon>
        <taxon>Pasteurellales</taxon>
        <taxon>Pasteurellaceae</taxon>
        <taxon>Avibacterium</taxon>
        <taxon>environmental samples</taxon>
    </lineage>
</organism>
<dbReference type="AlphaFoldDB" id="A0A486XE77"/>
<name>A0A486XE77_9PAST</name>
<sequence length="120" mass="14428">MKAKLHTMMEIAGQFELETYKPKNEKLFYVDIFLRIGPDDGTDAADNFDFKVYSIEWLRLYRIKPAILRHIMVVDRYDFKAIKDYVLSCIEKCDGDSWDEIALKLSRYFYWEFEDYLPAE</sequence>
<dbReference type="EMBL" id="CAAHDN010000013">
    <property type="protein sequence ID" value="VGM95787.1"/>
    <property type="molecule type" value="Genomic_DNA"/>
</dbReference>
<gene>
    <name evidence="1" type="ORF">NCTC4101_01188</name>
</gene>
<evidence type="ECO:0008006" key="2">
    <source>
        <dbReference type="Google" id="ProtNLM"/>
    </source>
</evidence>
<proteinExistence type="predicted"/>
<evidence type="ECO:0000313" key="1">
    <source>
        <dbReference type="EMBL" id="VGM95787.1"/>
    </source>
</evidence>
<reference evidence="1" key="1">
    <citation type="submission" date="2019-03" db="EMBL/GenBank/DDBJ databases">
        <authorList>
            <consortium name="Pathogen Informatics"/>
        </authorList>
    </citation>
    <scope>NUCLEOTIDE SEQUENCE</scope>
    <source>
        <strain evidence="1">Unknown</strain>
    </source>
</reference>
<protein>
    <recommendedName>
        <fullName evidence="2">Immunity protein 8</fullName>
    </recommendedName>
</protein>
<dbReference type="InterPro" id="IPR028964">
    <property type="entry name" value="Imm8"/>
</dbReference>